<dbReference type="Gene3D" id="1.10.1220.10">
    <property type="entry name" value="Met repressor-like"/>
    <property type="match status" value="1"/>
</dbReference>
<dbReference type="InterPro" id="IPR013321">
    <property type="entry name" value="Arc_rbn_hlx_hlx"/>
</dbReference>
<keyword evidence="3" id="KW-1185">Reference proteome</keyword>
<dbReference type="Pfam" id="PF05534">
    <property type="entry name" value="HicB"/>
    <property type="match status" value="1"/>
</dbReference>
<dbReference type="GO" id="GO:0006355">
    <property type="term" value="P:regulation of DNA-templated transcription"/>
    <property type="evidence" value="ECO:0007669"/>
    <property type="project" value="InterPro"/>
</dbReference>
<evidence type="ECO:0000256" key="1">
    <source>
        <dbReference type="SAM" id="MobiDB-lite"/>
    </source>
</evidence>
<dbReference type="RefSeq" id="WP_121483772.1">
    <property type="nucleotide sequence ID" value="NZ_QQXL01000001.1"/>
</dbReference>
<feature type="region of interest" description="Disordered" evidence="1">
    <location>
        <begin position="69"/>
        <end position="103"/>
    </location>
</feature>
<dbReference type="SUPFAM" id="SSF47598">
    <property type="entry name" value="Ribbon-helix-helix"/>
    <property type="match status" value="1"/>
</dbReference>
<sequence length="192" mass="19395">MDLDRFVSATQRDLAAAVPEDSAAAEHAERLALALDSSLRLTLINALAAAADELSADLAPGSVSLALSGGEPRLTASGLTPTADTEAEAEAAPQPTPRSGEAAAGLYPAASGIADALEADHGETARINLRLPESLKSQAEAAAAAAGQSVNAWLVRTVATAVATPPLPPTPPAPPRAPGVRNDGRRITGWMN</sequence>
<evidence type="ECO:0000313" key="2">
    <source>
        <dbReference type="EMBL" id="RKW71509.1"/>
    </source>
</evidence>
<evidence type="ECO:0000313" key="3">
    <source>
        <dbReference type="Proteomes" id="UP000273119"/>
    </source>
</evidence>
<protein>
    <submittedName>
        <fullName evidence="2">Toxin-antitoxin system HicB family antitoxin</fullName>
    </submittedName>
</protein>
<dbReference type="InterPro" id="IPR010985">
    <property type="entry name" value="Ribbon_hlx_hlx"/>
</dbReference>
<feature type="compositionally biased region" description="Pro residues" evidence="1">
    <location>
        <begin position="165"/>
        <end position="177"/>
    </location>
</feature>
<dbReference type="InterPro" id="IPR008651">
    <property type="entry name" value="Uncharacterised_HicB"/>
</dbReference>
<reference evidence="2 3" key="1">
    <citation type="submission" date="2018-07" db="EMBL/GenBank/DDBJ databases">
        <title>Arthrobacter sp. nov., isolated from raw cow's milk with high bacterial count.</title>
        <authorList>
            <person name="Hahne J."/>
            <person name="Isele D."/>
            <person name="Lipski A."/>
        </authorList>
    </citation>
    <scope>NUCLEOTIDE SEQUENCE [LARGE SCALE GENOMIC DNA]</scope>
    <source>
        <strain evidence="2 3">JZ R-183</strain>
    </source>
</reference>
<comment type="caution">
    <text evidence="2">The sequence shown here is derived from an EMBL/GenBank/DDBJ whole genome shotgun (WGS) entry which is preliminary data.</text>
</comment>
<dbReference type="EMBL" id="QQXL01000001">
    <property type="protein sequence ID" value="RKW71509.1"/>
    <property type="molecule type" value="Genomic_DNA"/>
</dbReference>
<proteinExistence type="predicted"/>
<gene>
    <name evidence="2" type="ORF">DWQ67_01290</name>
</gene>
<organism evidence="2 3">
    <name type="scientific">Galactobacter caseinivorans</name>
    <dbReference type="NCBI Taxonomy" id="2676123"/>
    <lineage>
        <taxon>Bacteria</taxon>
        <taxon>Bacillati</taxon>
        <taxon>Actinomycetota</taxon>
        <taxon>Actinomycetes</taxon>
        <taxon>Micrococcales</taxon>
        <taxon>Micrococcaceae</taxon>
        <taxon>Galactobacter</taxon>
    </lineage>
</organism>
<dbReference type="AlphaFoldDB" id="A0A496PM19"/>
<dbReference type="Proteomes" id="UP000273119">
    <property type="component" value="Unassembled WGS sequence"/>
</dbReference>
<feature type="region of interest" description="Disordered" evidence="1">
    <location>
        <begin position="164"/>
        <end position="192"/>
    </location>
</feature>
<name>A0A496PM19_9MICC</name>
<accession>A0A496PM19</accession>